<dbReference type="OrthoDB" id="388542at2"/>
<protein>
    <submittedName>
        <fullName evidence="2">Esterase</fullName>
    </submittedName>
</protein>
<dbReference type="EMBL" id="AZFW01000032">
    <property type="protein sequence ID" value="KRM28325.1"/>
    <property type="molecule type" value="Genomic_DNA"/>
</dbReference>
<reference evidence="2 3" key="1">
    <citation type="journal article" date="2015" name="Genome Announc.">
        <title>Expanding the biotechnology potential of lactobacilli through comparative genomics of 213 strains and associated genera.</title>
        <authorList>
            <person name="Sun Z."/>
            <person name="Harris H.M."/>
            <person name="McCann A."/>
            <person name="Guo C."/>
            <person name="Argimon S."/>
            <person name="Zhang W."/>
            <person name="Yang X."/>
            <person name="Jeffery I.B."/>
            <person name="Cooney J.C."/>
            <person name="Kagawa T.F."/>
            <person name="Liu W."/>
            <person name="Song Y."/>
            <person name="Salvetti E."/>
            <person name="Wrobel A."/>
            <person name="Rasinkangas P."/>
            <person name="Parkhill J."/>
            <person name="Rea M.C."/>
            <person name="O'Sullivan O."/>
            <person name="Ritari J."/>
            <person name="Douillard F.P."/>
            <person name="Paul Ross R."/>
            <person name="Yang R."/>
            <person name="Briner A.E."/>
            <person name="Felis G.E."/>
            <person name="de Vos W.M."/>
            <person name="Barrangou R."/>
            <person name="Klaenhammer T.R."/>
            <person name="Caufield P.W."/>
            <person name="Cui Y."/>
            <person name="Zhang H."/>
            <person name="O'Toole P.W."/>
        </authorList>
    </citation>
    <scope>NUCLEOTIDE SEQUENCE [LARGE SCALE GENOMIC DNA]</scope>
    <source>
        <strain evidence="2 3">DSM 16991</strain>
    </source>
</reference>
<gene>
    <name evidence="2" type="ORF">FC91_GL001788</name>
</gene>
<dbReference type="RefSeq" id="WP_027827449.1">
    <property type="nucleotide sequence ID" value="NZ_AUEH01000001.1"/>
</dbReference>
<dbReference type="Gene3D" id="3.40.50.1110">
    <property type="entry name" value="SGNH hydrolase"/>
    <property type="match status" value="1"/>
</dbReference>
<name>A0A0R1XFE5_9LACO</name>
<dbReference type="PANTHER" id="PTHR14209">
    <property type="entry name" value="ISOAMYL ACETATE-HYDROLYZING ESTERASE 1"/>
    <property type="match status" value="1"/>
</dbReference>
<sequence>MRLLLTGDSIIARKEGLAEPRLNATLKSMHPGWQIENTAVSGINSEALLVQLPQLVLQRPAADAVTILVGTNDLARNKQVPLARYRQNLAGIAVSVTKQYAPKRVIFISPPAVDETKQRMRDNQLIKAYAQGMAATAAAYQCRYVDLRSAMMQTGQLSELCRGSLNDGLHFGQPGYDVLAHLISETVTQRA</sequence>
<proteinExistence type="predicted"/>
<dbReference type="eggNOG" id="COG2755">
    <property type="taxonomic scope" value="Bacteria"/>
</dbReference>
<feature type="domain" description="SGNH hydrolase-type esterase" evidence="1">
    <location>
        <begin position="7"/>
        <end position="177"/>
    </location>
</feature>
<dbReference type="PANTHER" id="PTHR14209:SF19">
    <property type="entry name" value="ISOAMYL ACETATE-HYDROLYZING ESTERASE 1 HOMOLOG"/>
    <property type="match status" value="1"/>
</dbReference>
<organism evidence="2 3">
    <name type="scientific">Schleiferilactobacillus harbinensis DSM 16991</name>
    <dbReference type="NCBI Taxonomy" id="1122147"/>
    <lineage>
        <taxon>Bacteria</taxon>
        <taxon>Bacillati</taxon>
        <taxon>Bacillota</taxon>
        <taxon>Bacilli</taxon>
        <taxon>Lactobacillales</taxon>
        <taxon>Lactobacillaceae</taxon>
        <taxon>Schleiferilactobacillus</taxon>
    </lineage>
</organism>
<dbReference type="SUPFAM" id="SSF52266">
    <property type="entry name" value="SGNH hydrolase"/>
    <property type="match status" value="1"/>
</dbReference>
<accession>A0A0R1XFE5</accession>
<evidence type="ECO:0000313" key="2">
    <source>
        <dbReference type="EMBL" id="KRM28325.1"/>
    </source>
</evidence>
<evidence type="ECO:0000259" key="1">
    <source>
        <dbReference type="Pfam" id="PF13472"/>
    </source>
</evidence>
<dbReference type="AlphaFoldDB" id="A0A0R1XFE5"/>
<dbReference type="InterPro" id="IPR013830">
    <property type="entry name" value="SGNH_hydro"/>
</dbReference>
<dbReference type="Proteomes" id="UP000050949">
    <property type="component" value="Unassembled WGS sequence"/>
</dbReference>
<dbReference type="InterPro" id="IPR036514">
    <property type="entry name" value="SGNH_hydro_sf"/>
</dbReference>
<dbReference type="Pfam" id="PF13472">
    <property type="entry name" value="Lipase_GDSL_2"/>
    <property type="match status" value="1"/>
</dbReference>
<comment type="caution">
    <text evidence="2">The sequence shown here is derived from an EMBL/GenBank/DDBJ whole genome shotgun (WGS) entry which is preliminary data.</text>
</comment>
<evidence type="ECO:0000313" key="3">
    <source>
        <dbReference type="Proteomes" id="UP000050949"/>
    </source>
</evidence>
<dbReference type="PATRIC" id="fig|1122147.4.peg.1856"/>
<dbReference type="InterPro" id="IPR045136">
    <property type="entry name" value="Iah1-like"/>
</dbReference>